<evidence type="ECO:0000313" key="2">
    <source>
        <dbReference type="EMBL" id="EAJ9870646.1"/>
    </source>
</evidence>
<proteinExistence type="predicted"/>
<sequence>MNNVVAVLLATYNGEKYLKEQIDSILNQTYKDIKIYIGDDCSKDSTIDIIKTYKDLYPDKIIYYQNNTNMGFIKNFEKLLQCCSENYMAFSDQDDIWLSNKLEEQMKEIAKMEKKCNLPIMCHSDLIMIDEDKKILYKSFFKFKKYKINLKKDLGHILGPCGVMGNTMMINKVLKEKILPFPKNINFHDYYIAIMCELFGKRITLSESFVLYRIHQNNTSNSKLNIKKKKNTTLPYLERDLDWLDNIKQDLNKNDLLIVNKFQCYIQNPKKI</sequence>
<organism evidence="2">
    <name type="scientific">Campylobacter coli</name>
    <dbReference type="NCBI Taxonomy" id="195"/>
    <lineage>
        <taxon>Bacteria</taxon>
        <taxon>Pseudomonadati</taxon>
        <taxon>Campylobacterota</taxon>
        <taxon>Epsilonproteobacteria</taxon>
        <taxon>Campylobacterales</taxon>
        <taxon>Campylobacteraceae</taxon>
        <taxon>Campylobacter</taxon>
    </lineage>
</organism>
<accession>A0A5T0K737</accession>
<dbReference type="CDD" id="cd04196">
    <property type="entry name" value="GT_2_like_d"/>
    <property type="match status" value="1"/>
</dbReference>
<protein>
    <submittedName>
        <fullName evidence="2">Glycosyltransferase family 2 protein</fullName>
    </submittedName>
</protein>
<dbReference type="GO" id="GO:0016758">
    <property type="term" value="F:hexosyltransferase activity"/>
    <property type="evidence" value="ECO:0007669"/>
    <property type="project" value="UniProtKB-ARBA"/>
</dbReference>
<dbReference type="InterPro" id="IPR001173">
    <property type="entry name" value="Glyco_trans_2-like"/>
</dbReference>
<keyword evidence="2" id="KW-0808">Transferase</keyword>
<dbReference type="PANTHER" id="PTHR22916">
    <property type="entry name" value="GLYCOSYLTRANSFERASE"/>
    <property type="match status" value="1"/>
</dbReference>
<dbReference type="InterPro" id="IPR029044">
    <property type="entry name" value="Nucleotide-diphossugar_trans"/>
</dbReference>
<comment type="caution">
    <text evidence="2">The sequence shown here is derived from an EMBL/GenBank/DDBJ whole genome shotgun (WGS) entry which is preliminary data.</text>
</comment>
<gene>
    <name evidence="2" type="ORF">E5B41_09050</name>
</gene>
<dbReference type="Gene3D" id="3.90.550.10">
    <property type="entry name" value="Spore Coat Polysaccharide Biosynthesis Protein SpsA, Chain A"/>
    <property type="match status" value="1"/>
</dbReference>
<evidence type="ECO:0000259" key="1">
    <source>
        <dbReference type="Pfam" id="PF00535"/>
    </source>
</evidence>
<dbReference type="SUPFAM" id="SSF53448">
    <property type="entry name" value="Nucleotide-diphospho-sugar transferases"/>
    <property type="match status" value="1"/>
</dbReference>
<dbReference type="PANTHER" id="PTHR22916:SF3">
    <property type="entry name" value="UDP-GLCNAC:BETAGAL BETA-1,3-N-ACETYLGLUCOSAMINYLTRANSFERASE-LIKE PROTEIN 1"/>
    <property type="match status" value="1"/>
</dbReference>
<dbReference type="EMBL" id="AACCAF010000097">
    <property type="protein sequence ID" value="EAJ9870646.1"/>
    <property type="molecule type" value="Genomic_DNA"/>
</dbReference>
<name>A0A5T0K737_CAMCO</name>
<dbReference type="Pfam" id="PF00535">
    <property type="entry name" value="Glycos_transf_2"/>
    <property type="match status" value="1"/>
</dbReference>
<dbReference type="AlphaFoldDB" id="A0A5T0K737"/>
<feature type="non-terminal residue" evidence="2">
    <location>
        <position position="272"/>
    </location>
</feature>
<feature type="domain" description="Glycosyltransferase 2-like" evidence="1">
    <location>
        <begin position="7"/>
        <end position="160"/>
    </location>
</feature>
<reference evidence="2" key="1">
    <citation type="submission" date="2019-04" db="EMBL/GenBank/DDBJ databases">
        <authorList>
            <consortium name="NARMS: The National Antimicrobial Resistance Monitoring System"/>
        </authorList>
    </citation>
    <scope>NUCLEOTIDE SEQUENCE</scope>
    <source>
        <strain evidence="2">FSIS11918841</strain>
    </source>
</reference>